<dbReference type="InterPro" id="IPR001638">
    <property type="entry name" value="Solute-binding_3/MltF_N"/>
</dbReference>
<dbReference type="Proteomes" id="UP000199460">
    <property type="component" value="Unassembled WGS sequence"/>
</dbReference>
<feature type="signal peptide" evidence="3">
    <location>
        <begin position="1"/>
        <end position="19"/>
    </location>
</feature>
<accession>A0A1H0WFJ1</accession>
<dbReference type="RefSeq" id="WP_090430956.1">
    <property type="nucleotide sequence ID" value="NZ_CP040349.1"/>
</dbReference>
<dbReference type="AlphaFoldDB" id="A0A1H0WFJ1"/>
<sequence length="241" mass="28317">MFRWWLGLILACLSTAAVAEVLHVGFGTHKPPYVYEGEPRGLEYELVERAARNAGFQVTAYYAPMERLHLMLRRGEIDAIATTHERSGVEAFYSDVYIHYHNVAVALARRGYRIERIADLGNYAVSAFQRARLLLGPEFERMAMNNPRYREEALQINRNRLLYSGRIDVIVGDKRIIRYFNREVGDQVDVTQPLAWFEIFPPTPYRVGFRLDEQRLRFNQGLRRLHESGEYRRIEQRYLMD</sequence>
<evidence type="ECO:0000313" key="5">
    <source>
        <dbReference type="EMBL" id="SDP89502.1"/>
    </source>
</evidence>
<feature type="chain" id="PRO_5011644501" evidence="3">
    <location>
        <begin position="20"/>
        <end position="241"/>
    </location>
</feature>
<gene>
    <name evidence="5" type="ORF">SAMN05216213_10736</name>
</gene>
<dbReference type="EMBL" id="FNJJ01000007">
    <property type="protein sequence ID" value="SDP89502.1"/>
    <property type="molecule type" value="Genomic_DNA"/>
</dbReference>
<dbReference type="PANTHER" id="PTHR35936">
    <property type="entry name" value="MEMBRANE-BOUND LYTIC MUREIN TRANSGLYCOSYLASE F"/>
    <property type="match status" value="1"/>
</dbReference>
<evidence type="ECO:0000259" key="4">
    <source>
        <dbReference type="SMART" id="SM00062"/>
    </source>
</evidence>
<keyword evidence="2 3" id="KW-0732">Signal</keyword>
<dbReference type="PANTHER" id="PTHR35936:SF35">
    <property type="entry name" value="L-CYSTINE-BINDING PROTEIN TCYJ"/>
    <property type="match status" value="1"/>
</dbReference>
<dbReference type="GeneID" id="300932033"/>
<dbReference type="SMART" id="SM00062">
    <property type="entry name" value="PBPb"/>
    <property type="match status" value="1"/>
</dbReference>
<evidence type="ECO:0000256" key="2">
    <source>
        <dbReference type="ARBA" id="ARBA00022729"/>
    </source>
</evidence>
<feature type="domain" description="Solute-binding protein family 3/N-terminal" evidence="4">
    <location>
        <begin position="21"/>
        <end position="241"/>
    </location>
</feature>
<comment type="similarity">
    <text evidence="1">Belongs to the bacterial solute-binding protein 3 family.</text>
</comment>
<reference evidence="6" key="1">
    <citation type="submission" date="2016-10" db="EMBL/GenBank/DDBJ databases">
        <authorList>
            <person name="Varghese N."/>
            <person name="Submissions S."/>
        </authorList>
    </citation>
    <scope>NUCLEOTIDE SEQUENCE [LARGE SCALE GENOMIC DNA]</scope>
    <source>
        <strain evidence="6">JCM 18416</strain>
    </source>
</reference>
<dbReference type="SUPFAM" id="SSF53850">
    <property type="entry name" value="Periplasmic binding protein-like II"/>
    <property type="match status" value="1"/>
</dbReference>
<protein>
    <submittedName>
        <fullName evidence="5">Polar amino acid transport system substrate-binding protein</fullName>
    </submittedName>
</protein>
<evidence type="ECO:0000313" key="6">
    <source>
        <dbReference type="Proteomes" id="UP000199460"/>
    </source>
</evidence>
<evidence type="ECO:0000256" key="3">
    <source>
        <dbReference type="SAM" id="SignalP"/>
    </source>
</evidence>
<keyword evidence="6" id="KW-1185">Reference proteome</keyword>
<name>A0A1H0WFJ1_9GAMM</name>
<proteinExistence type="inferred from homology"/>
<evidence type="ECO:0000256" key="1">
    <source>
        <dbReference type="ARBA" id="ARBA00010333"/>
    </source>
</evidence>
<organism evidence="5 6">
    <name type="scientific">Ectopseudomonas guguanensis</name>
    <dbReference type="NCBI Taxonomy" id="1198456"/>
    <lineage>
        <taxon>Bacteria</taxon>
        <taxon>Pseudomonadati</taxon>
        <taxon>Pseudomonadota</taxon>
        <taxon>Gammaproteobacteria</taxon>
        <taxon>Pseudomonadales</taxon>
        <taxon>Pseudomonadaceae</taxon>
        <taxon>Ectopseudomonas</taxon>
    </lineage>
</organism>
<dbReference type="Gene3D" id="3.40.190.10">
    <property type="entry name" value="Periplasmic binding protein-like II"/>
    <property type="match status" value="2"/>
</dbReference>
<dbReference type="OrthoDB" id="245568at2"/>
<dbReference type="Pfam" id="PF00497">
    <property type="entry name" value="SBP_bac_3"/>
    <property type="match status" value="1"/>
</dbReference>